<proteinExistence type="predicted"/>
<keyword evidence="3" id="KW-1185">Reference proteome</keyword>
<comment type="caution">
    <text evidence="2">The sequence shown here is derived from an EMBL/GenBank/DDBJ whole genome shotgun (WGS) entry which is preliminary data.</text>
</comment>
<dbReference type="Proteomes" id="UP001305647">
    <property type="component" value="Unassembled WGS sequence"/>
</dbReference>
<feature type="compositionally biased region" description="Basic and acidic residues" evidence="1">
    <location>
        <begin position="221"/>
        <end position="235"/>
    </location>
</feature>
<feature type="compositionally biased region" description="Low complexity" evidence="1">
    <location>
        <begin position="1"/>
        <end position="18"/>
    </location>
</feature>
<reference evidence="2" key="1">
    <citation type="journal article" date="2023" name="Mol. Phylogenet. Evol.">
        <title>Genome-scale phylogeny and comparative genomics of the fungal order Sordariales.</title>
        <authorList>
            <person name="Hensen N."/>
            <person name="Bonometti L."/>
            <person name="Westerberg I."/>
            <person name="Brannstrom I.O."/>
            <person name="Guillou S."/>
            <person name="Cros-Aarteil S."/>
            <person name="Calhoun S."/>
            <person name="Haridas S."/>
            <person name="Kuo A."/>
            <person name="Mondo S."/>
            <person name="Pangilinan J."/>
            <person name="Riley R."/>
            <person name="LaButti K."/>
            <person name="Andreopoulos B."/>
            <person name="Lipzen A."/>
            <person name="Chen C."/>
            <person name="Yan M."/>
            <person name="Daum C."/>
            <person name="Ng V."/>
            <person name="Clum A."/>
            <person name="Steindorff A."/>
            <person name="Ohm R.A."/>
            <person name="Martin F."/>
            <person name="Silar P."/>
            <person name="Natvig D.O."/>
            <person name="Lalanne C."/>
            <person name="Gautier V."/>
            <person name="Ament-Velasquez S.L."/>
            <person name="Kruys A."/>
            <person name="Hutchinson M.I."/>
            <person name="Powell A.J."/>
            <person name="Barry K."/>
            <person name="Miller A.N."/>
            <person name="Grigoriev I.V."/>
            <person name="Debuchy R."/>
            <person name="Gladieux P."/>
            <person name="Hiltunen Thoren M."/>
            <person name="Johannesson H."/>
        </authorList>
    </citation>
    <scope>NUCLEOTIDE SEQUENCE</scope>
    <source>
        <strain evidence="2">CBS 757.83</strain>
    </source>
</reference>
<protein>
    <submittedName>
        <fullName evidence="2">Uncharacterized protein</fullName>
    </submittedName>
</protein>
<feature type="region of interest" description="Disordered" evidence="1">
    <location>
        <begin position="208"/>
        <end position="247"/>
    </location>
</feature>
<name>A0AAN6Q8S4_9PEZI</name>
<evidence type="ECO:0000256" key="1">
    <source>
        <dbReference type="SAM" id="MobiDB-lite"/>
    </source>
</evidence>
<sequence length="247" mass="26614">MARQSSLRRAAESSRSGANPTSSPPAHAFEPAEPRSQDVASGSDFDDPISSYMPSGHHEDVVLPMGKYYPSNWEKRHGKAPQDRSSPMTQPNAPVIRSEPQIPRYHSDQMHHRRSSDVKRRLQQYQRDMVAQAAMAANALIASGASAHPGAAPAAGSHGGLPVPKVQLATNFLRTHKPISPTLRPVGSPGPVTPMSLEADSYLSVSSPAGAIDAESPEVGNRGRESRWKQWKKEPATSPFEMSAVSV</sequence>
<gene>
    <name evidence="2" type="ORF">N658DRAFT_494880</name>
</gene>
<evidence type="ECO:0000313" key="2">
    <source>
        <dbReference type="EMBL" id="KAK4102817.1"/>
    </source>
</evidence>
<organism evidence="2 3">
    <name type="scientific">Parathielavia hyrcaniae</name>
    <dbReference type="NCBI Taxonomy" id="113614"/>
    <lineage>
        <taxon>Eukaryota</taxon>
        <taxon>Fungi</taxon>
        <taxon>Dikarya</taxon>
        <taxon>Ascomycota</taxon>
        <taxon>Pezizomycotina</taxon>
        <taxon>Sordariomycetes</taxon>
        <taxon>Sordariomycetidae</taxon>
        <taxon>Sordariales</taxon>
        <taxon>Chaetomiaceae</taxon>
        <taxon>Parathielavia</taxon>
    </lineage>
</organism>
<dbReference type="EMBL" id="MU863630">
    <property type="protein sequence ID" value="KAK4102817.1"/>
    <property type="molecule type" value="Genomic_DNA"/>
</dbReference>
<feature type="region of interest" description="Disordered" evidence="1">
    <location>
        <begin position="1"/>
        <end position="122"/>
    </location>
</feature>
<dbReference type="AlphaFoldDB" id="A0AAN6Q8S4"/>
<reference evidence="2" key="2">
    <citation type="submission" date="2023-05" db="EMBL/GenBank/DDBJ databases">
        <authorList>
            <consortium name="Lawrence Berkeley National Laboratory"/>
            <person name="Steindorff A."/>
            <person name="Hensen N."/>
            <person name="Bonometti L."/>
            <person name="Westerberg I."/>
            <person name="Brannstrom I.O."/>
            <person name="Guillou S."/>
            <person name="Cros-Aarteil S."/>
            <person name="Calhoun S."/>
            <person name="Haridas S."/>
            <person name="Kuo A."/>
            <person name="Mondo S."/>
            <person name="Pangilinan J."/>
            <person name="Riley R."/>
            <person name="Labutti K."/>
            <person name="Andreopoulos B."/>
            <person name="Lipzen A."/>
            <person name="Chen C."/>
            <person name="Yanf M."/>
            <person name="Daum C."/>
            <person name="Ng V."/>
            <person name="Clum A."/>
            <person name="Ohm R."/>
            <person name="Martin F."/>
            <person name="Silar P."/>
            <person name="Natvig D."/>
            <person name="Lalanne C."/>
            <person name="Gautier V."/>
            <person name="Ament-Velasquez S.L."/>
            <person name="Kruys A."/>
            <person name="Hutchinson M.I."/>
            <person name="Powell A.J."/>
            <person name="Barry K."/>
            <person name="Miller A.N."/>
            <person name="Grigoriev I.V."/>
            <person name="Debuchy R."/>
            <person name="Gladieux P."/>
            <person name="Thoren M.H."/>
            <person name="Johannesson H."/>
        </authorList>
    </citation>
    <scope>NUCLEOTIDE SEQUENCE</scope>
    <source>
        <strain evidence="2">CBS 757.83</strain>
    </source>
</reference>
<accession>A0AAN6Q8S4</accession>
<feature type="compositionally biased region" description="Basic and acidic residues" evidence="1">
    <location>
        <begin position="105"/>
        <end position="120"/>
    </location>
</feature>
<feature type="compositionally biased region" description="Polar residues" evidence="1">
    <location>
        <begin position="83"/>
        <end position="92"/>
    </location>
</feature>
<evidence type="ECO:0000313" key="3">
    <source>
        <dbReference type="Proteomes" id="UP001305647"/>
    </source>
</evidence>